<name>A0AAE3GGA5_9PSEU</name>
<evidence type="ECO:0000256" key="1">
    <source>
        <dbReference type="ARBA" id="ARBA00022603"/>
    </source>
</evidence>
<keyword evidence="2" id="KW-0808">Transferase</keyword>
<keyword evidence="5" id="KW-0830">Ubiquinone</keyword>
<gene>
    <name evidence="5" type="ORF">LX83_004584</name>
</gene>
<protein>
    <submittedName>
        <fullName evidence="5">Ubiquinone/menaquinone biosynthesis C-methylase UbiE</fullName>
    </submittedName>
</protein>
<dbReference type="SUPFAM" id="SSF53335">
    <property type="entry name" value="S-adenosyl-L-methionine-dependent methyltransferases"/>
    <property type="match status" value="1"/>
</dbReference>
<dbReference type="InterPro" id="IPR029063">
    <property type="entry name" value="SAM-dependent_MTases_sf"/>
</dbReference>
<keyword evidence="6" id="KW-1185">Reference proteome</keyword>
<keyword evidence="1" id="KW-0489">Methyltransferase</keyword>
<evidence type="ECO:0000313" key="5">
    <source>
        <dbReference type="EMBL" id="MCP2167711.1"/>
    </source>
</evidence>
<evidence type="ECO:0000256" key="3">
    <source>
        <dbReference type="ARBA" id="ARBA00022691"/>
    </source>
</evidence>
<dbReference type="PANTHER" id="PTHR43464:SF19">
    <property type="entry name" value="UBIQUINONE BIOSYNTHESIS O-METHYLTRANSFERASE, MITOCHONDRIAL"/>
    <property type="match status" value="1"/>
</dbReference>
<keyword evidence="3" id="KW-0949">S-adenosyl-L-methionine</keyword>
<evidence type="ECO:0000313" key="6">
    <source>
        <dbReference type="Proteomes" id="UP001206128"/>
    </source>
</evidence>
<evidence type="ECO:0000259" key="4">
    <source>
        <dbReference type="Pfam" id="PF13847"/>
    </source>
</evidence>
<dbReference type="Pfam" id="PF13847">
    <property type="entry name" value="Methyltransf_31"/>
    <property type="match status" value="1"/>
</dbReference>
<evidence type="ECO:0000256" key="2">
    <source>
        <dbReference type="ARBA" id="ARBA00022679"/>
    </source>
</evidence>
<dbReference type="CDD" id="cd02440">
    <property type="entry name" value="AdoMet_MTases"/>
    <property type="match status" value="1"/>
</dbReference>
<dbReference type="AlphaFoldDB" id="A0AAE3GGA5"/>
<sequence>MVNADTARQRQRQEWALSAPGWLEFRDNLSARSGTMTARILAEAAPRPGDRVLDLACGIGNPTDALAAAVGPTGTVLGLDLSPEMIAGARQWAERAGAANVEFRVIPDERELGLPPEEFDVAVCRVGLQYMPEPDAALRAVHEALVPGGRMVATTLGDPGLCMALRISSQVIARHVPPPDGPPSGPGPVALSDANRLRELFAGAGFTDVVVRPFETALIEIGDAVACWHMFERTMGPLIALLATMPADRARALRADGVAALRAEFGAGPVVLTGQALLTSGTKPPR</sequence>
<organism evidence="5 6">
    <name type="scientific">Goodfellowiella coeruleoviolacea</name>
    <dbReference type="NCBI Taxonomy" id="334858"/>
    <lineage>
        <taxon>Bacteria</taxon>
        <taxon>Bacillati</taxon>
        <taxon>Actinomycetota</taxon>
        <taxon>Actinomycetes</taxon>
        <taxon>Pseudonocardiales</taxon>
        <taxon>Pseudonocardiaceae</taxon>
        <taxon>Goodfellowiella</taxon>
    </lineage>
</organism>
<accession>A0AAE3GGA5</accession>
<dbReference type="PANTHER" id="PTHR43464">
    <property type="entry name" value="METHYLTRANSFERASE"/>
    <property type="match status" value="1"/>
</dbReference>
<feature type="domain" description="Methyltransferase" evidence="4">
    <location>
        <begin position="48"/>
        <end position="155"/>
    </location>
</feature>
<dbReference type="Gene3D" id="3.40.50.150">
    <property type="entry name" value="Vaccinia Virus protein VP39"/>
    <property type="match status" value="1"/>
</dbReference>
<dbReference type="Proteomes" id="UP001206128">
    <property type="component" value="Unassembled WGS sequence"/>
</dbReference>
<dbReference type="GO" id="GO:0008168">
    <property type="term" value="F:methyltransferase activity"/>
    <property type="evidence" value="ECO:0007669"/>
    <property type="project" value="UniProtKB-KW"/>
</dbReference>
<dbReference type="EMBL" id="JAMTCK010000011">
    <property type="protein sequence ID" value="MCP2167711.1"/>
    <property type="molecule type" value="Genomic_DNA"/>
</dbReference>
<dbReference type="GO" id="GO:0032259">
    <property type="term" value="P:methylation"/>
    <property type="evidence" value="ECO:0007669"/>
    <property type="project" value="UniProtKB-KW"/>
</dbReference>
<reference evidence="5" key="1">
    <citation type="submission" date="2022-06" db="EMBL/GenBank/DDBJ databases">
        <title>Genomic Encyclopedia of Archaeal and Bacterial Type Strains, Phase II (KMG-II): from individual species to whole genera.</title>
        <authorList>
            <person name="Goeker M."/>
        </authorList>
    </citation>
    <scope>NUCLEOTIDE SEQUENCE</scope>
    <source>
        <strain evidence="5">DSM 43935</strain>
    </source>
</reference>
<proteinExistence type="predicted"/>
<comment type="caution">
    <text evidence="5">The sequence shown here is derived from an EMBL/GenBank/DDBJ whole genome shotgun (WGS) entry which is preliminary data.</text>
</comment>
<dbReference type="InterPro" id="IPR025714">
    <property type="entry name" value="Methyltranfer_dom"/>
</dbReference>